<comment type="caution">
    <text evidence="2">The sequence shown here is derived from an EMBL/GenBank/DDBJ whole genome shotgun (WGS) entry which is preliminary data.</text>
</comment>
<feature type="chain" id="PRO_5046377788" description="Lipoprotein" evidence="1">
    <location>
        <begin position="35"/>
        <end position="304"/>
    </location>
</feature>
<protein>
    <recommendedName>
        <fullName evidence="4">Lipoprotein</fullName>
    </recommendedName>
</protein>
<reference evidence="3" key="1">
    <citation type="journal article" date="2019" name="Int. J. Syst. Evol. Microbiol.">
        <title>The Global Catalogue of Microorganisms (GCM) 10K type strain sequencing project: providing services to taxonomists for standard genome sequencing and annotation.</title>
        <authorList>
            <consortium name="The Broad Institute Genomics Platform"/>
            <consortium name="The Broad Institute Genome Sequencing Center for Infectious Disease"/>
            <person name="Wu L."/>
            <person name="Ma J."/>
        </authorList>
    </citation>
    <scope>NUCLEOTIDE SEQUENCE [LARGE SCALE GENOMIC DNA]</scope>
    <source>
        <strain evidence="3">JCM 13006</strain>
    </source>
</reference>
<evidence type="ECO:0000313" key="2">
    <source>
        <dbReference type="EMBL" id="GAA4853341.1"/>
    </source>
</evidence>
<organism evidence="2 3">
    <name type="scientific">Kitasatospora terrestris</name>
    <dbReference type="NCBI Taxonomy" id="258051"/>
    <lineage>
        <taxon>Bacteria</taxon>
        <taxon>Bacillati</taxon>
        <taxon>Actinomycetota</taxon>
        <taxon>Actinomycetes</taxon>
        <taxon>Kitasatosporales</taxon>
        <taxon>Streptomycetaceae</taxon>
        <taxon>Kitasatospora</taxon>
    </lineage>
</organism>
<dbReference type="EMBL" id="BAABIS010000001">
    <property type="protein sequence ID" value="GAA4853341.1"/>
    <property type="molecule type" value="Genomic_DNA"/>
</dbReference>
<evidence type="ECO:0000256" key="1">
    <source>
        <dbReference type="SAM" id="SignalP"/>
    </source>
</evidence>
<accession>A0ABP9DMG3</accession>
<keyword evidence="1" id="KW-0732">Signal</keyword>
<dbReference type="RefSeq" id="WP_345697613.1">
    <property type="nucleotide sequence ID" value="NZ_BAABIS010000001.1"/>
</dbReference>
<dbReference type="Proteomes" id="UP001501752">
    <property type="component" value="Unassembled WGS sequence"/>
</dbReference>
<feature type="signal peptide" evidence="1">
    <location>
        <begin position="1"/>
        <end position="34"/>
    </location>
</feature>
<dbReference type="SUPFAM" id="SSF89392">
    <property type="entry name" value="Prokaryotic lipoproteins and lipoprotein localization factors"/>
    <property type="match status" value="1"/>
</dbReference>
<sequence length="304" mass="31437">MRTRTRGVRPARALLAAAAAGLALTLAGCSGGGAAPIAQNAVEKAAELAPEALLKAVGDRTSAAKSAKVESDIKAGDGVMHFQGAISWQDGLQGELKGSATGGKMGQALSQVGGDGTFTARYLSDAYYVNMGDAMARQLQGKHWLRYGYEDMATLMGASGDALRSQFKSADPVAAVRTLIASGKVAKVGEESVNGTKATKYQGDFTAADLDRMATNGLTADQVKALKTQFEQTVVGADHVEVWVGADQLLLKKVESFETKAGHFEAASVYSGYGTPVETKAPAKADTVDFAELLKAAQQGAATG</sequence>
<dbReference type="Gene3D" id="2.50.20.20">
    <property type="match status" value="1"/>
</dbReference>
<dbReference type="InterPro" id="IPR029046">
    <property type="entry name" value="LolA/LolB/LppX"/>
</dbReference>
<dbReference type="PROSITE" id="PS51257">
    <property type="entry name" value="PROKAR_LIPOPROTEIN"/>
    <property type="match status" value="1"/>
</dbReference>
<name>A0ABP9DMG3_9ACTN</name>
<evidence type="ECO:0000313" key="3">
    <source>
        <dbReference type="Proteomes" id="UP001501752"/>
    </source>
</evidence>
<evidence type="ECO:0008006" key="4">
    <source>
        <dbReference type="Google" id="ProtNLM"/>
    </source>
</evidence>
<gene>
    <name evidence="2" type="ORF">GCM10023235_33270</name>
</gene>
<proteinExistence type="predicted"/>
<keyword evidence="3" id="KW-1185">Reference proteome</keyword>